<dbReference type="PROSITE" id="PS50181">
    <property type="entry name" value="FBOX"/>
    <property type="match status" value="1"/>
</dbReference>
<dbReference type="RefSeq" id="XP_027107960.1">
    <property type="nucleotide sequence ID" value="XM_027252159.1"/>
</dbReference>
<dbReference type="InterPro" id="IPR013187">
    <property type="entry name" value="F-box-assoc_dom_typ3"/>
</dbReference>
<dbReference type="GeneID" id="113727802"/>
<dbReference type="AlphaFoldDB" id="A0A6P6W025"/>
<reference evidence="3 4" key="2">
    <citation type="submission" date="2025-04" db="UniProtKB">
        <authorList>
            <consortium name="RefSeq"/>
        </authorList>
    </citation>
    <scope>IDENTIFICATION</scope>
    <source>
        <tissue evidence="3 4">Leaves</tissue>
    </source>
</reference>
<dbReference type="InterPro" id="IPR050796">
    <property type="entry name" value="SCF_F-box_component"/>
</dbReference>
<name>A0A6P6W025_COFAR</name>
<proteinExistence type="predicted"/>
<evidence type="ECO:0000313" key="3">
    <source>
        <dbReference type="RefSeq" id="XP_027107960.1"/>
    </source>
</evidence>
<dbReference type="PANTHER" id="PTHR31672:SF10">
    <property type="entry name" value="F-BOX DOMAIN-CONTAINING PROTEIN"/>
    <property type="match status" value="1"/>
</dbReference>
<dbReference type="Proteomes" id="UP001652660">
    <property type="component" value="Chromosome 2c"/>
</dbReference>
<accession>A0A6P6W025</accession>
<dbReference type="NCBIfam" id="TIGR01640">
    <property type="entry name" value="F_box_assoc_1"/>
    <property type="match status" value="1"/>
</dbReference>
<sequence>MADQATTSWWKELPLVFISPPTASFDALPRDLAINILSRLPVKTLAQSTAVSQHWYSLIKNPIFVRAHFTRSISQLAATSADHCILVTPKEFSDEPTLSIFADNENYDLCCKVKIPFQTWSKTVQIVGSCNGLVCLTDEVDCAYGGDVYLFNPVLRKYKILKSEFSCYCDWMEKNFSTYPVLGFGFCERDNDFRVVRILYSAHHVGEKLRPRVEVYSLKSGKWRSVRAKIDHTVFRGCNAFVDGCIYWLAAEKAHGRLSWVMWFDLEDEVFHDVEMPENYDKDTWDNNLPVNIMRWNGDVAIGAIEPGGTGNYVKCGFWVLKKDDGGELLWERKFKLVLKDAVCGIPVGFTWCGKVVIDALDREDHSRRKVNAALTKTVALDLNDMKFKDLAVDGPHTVATCFEESLVLFLD</sequence>
<protein>
    <submittedName>
        <fullName evidence="3 4">F-box protein At3g10430</fullName>
    </submittedName>
</protein>
<evidence type="ECO:0000313" key="2">
    <source>
        <dbReference type="Proteomes" id="UP001652660"/>
    </source>
</evidence>
<dbReference type="SUPFAM" id="SSF81383">
    <property type="entry name" value="F-box domain"/>
    <property type="match status" value="1"/>
</dbReference>
<dbReference type="Pfam" id="PF08268">
    <property type="entry name" value="FBA_3"/>
    <property type="match status" value="1"/>
</dbReference>
<feature type="domain" description="F-box" evidence="1">
    <location>
        <begin position="22"/>
        <end position="72"/>
    </location>
</feature>
<evidence type="ECO:0000313" key="4">
    <source>
        <dbReference type="RefSeq" id="XP_027107961.1"/>
    </source>
</evidence>
<dbReference type="PANTHER" id="PTHR31672">
    <property type="entry name" value="BNACNNG10540D PROTEIN"/>
    <property type="match status" value="1"/>
</dbReference>
<dbReference type="RefSeq" id="XP_027107961.1">
    <property type="nucleotide sequence ID" value="XM_027252160.1"/>
</dbReference>
<dbReference type="InterPro" id="IPR036047">
    <property type="entry name" value="F-box-like_dom_sf"/>
</dbReference>
<dbReference type="InterPro" id="IPR017451">
    <property type="entry name" value="F-box-assoc_interact_dom"/>
</dbReference>
<organism evidence="2 4">
    <name type="scientific">Coffea arabica</name>
    <name type="common">Arabian coffee</name>
    <dbReference type="NCBI Taxonomy" id="13443"/>
    <lineage>
        <taxon>Eukaryota</taxon>
        <taxon>Viridiplantae</taxon>
        <taxon>Streptophyta</taxon>
        <taxon>Embryophyta</taxon>
        <taxon>Tracheophyta</taxon>
        <taxon>Spermatophyta</taxon>
        <taxon>Magnoliopsida</taxon>
        <taxon>eudicotyledons</taxon>
        <taxon>Gunneridae</taxon>
        <taxon>Pentapetalae</taxon>
        <taxon>asterids</taxon>
        <taxon>lamiids</taxon>
        <taxon>Gentianales</taxon>
        <taxon>Rubiaceae</taxon>
        <taxon>Ixoroideae</taxon>
        <taxon>Gardenieae complex</taxon>
        <taxon>Bertiereae - Coffeeae clade</taxon>
        <taxon>Coffeeae</taxon>
        <taxon>Coffea</taxon>
    </lineage>
</organism>
<keyword evidence="2" id="KW-1185">Reference proteome</keyword>
<dbReference type="SMART" id="SM00256">
    <property type="entry name" value="FBOX"/>
    <property type="match status" value="1"/>
</dbReference>
<dbReference type="InterPro" id="IPR001810">
    <property type="entry name" value="F-box_dom"/>
</dbReference>
<dbReference type="Gene3D" id="1.20.1280.50">
    <property type="match status" value="1"/>
</dbReference>
<dbReference type="Pfam" id="PF00646">
    <property type="entry name" value="F-box"/>
    <property type="match status" value="1"/>
</dbReference>
<dbReference type="OrthoDB" id="1932945at2759"/>
<evidence type="ECO:0000259" key="1">
    <source>
        <dbReference type="PROSITE" id="PS50181"/>
    </source>
</evidence>
<gene>
    <name evidence="3 4" type="primary">LOC113727802</name>
</gene>
<reference evidence="2" key="1">
    <citation type="journal article" date="2025" name="Foods">
        <title>Unveiling the Microbial Signatures of Arabica Coffee Cherries: Insights into Ripeness Specific Diversity, Functional Traits, and Implications for Quality and Safety.</title>
        <authorList>
            <consortium name="RefSeq"/>
            <person name="Tenea G.N."/>
            <person name="Cifuentes V."/>
            <person name="Reyes P."/>
            <person name="Cevallos-Vallejos M."/>
        </authorList>
    </citation>
    <scope>NUCLEOTIDE SEQUENCE [LARGE SCALE GENOMIC DNA]</scope>
</reference>